<evidence type="ECO:0008006" key="4">
    <source>
        <dbReference type="Google" id="ProtNLM"/>
    </source>
</evidence>
<dbReference type="EMBL" id="JAVREY010000179">
    <property type="protein sequence ID" value="MDT0470153.1"/>
    <property type="molecule type" value="Genomic_DNA"/>
</dbReference>
<evidence type="ECO:0000313" key="3">
    <source>
        <dbReference type="Proteomes" id="UP001183809"/>
    </source>
</evidence>
<protein>
    <recommendedName>
        <fullName evidence="4">DUF305 domain-containing protein</fullName>
    </recommendedName>
</protein>
<name>A0ABU2UA84_9ACTN</name>
<accession>A0ABU2UA84</accession>
<evidence type="ECO:0000313" key="2">
    <source>
        <dbReference type="EMBL" id="MDT0470153.1"/>
    </source>
</evidence>
<keyword evidence="3" id="KW-1185">Reference proteome</keyword>
<feature type="compositionally biased region" description="Low complexity" evidence="1">
    <location>
        <begin position="14"/>
        <end position="35"/>
    </location>
</feature>
<reference evidence="3" key="1">
    <citation type="submission" date="2023-07" db="EMBL/GenBank/DDBJ databases">
        <title>30 novel species of actinomycetes from the DSMZ collection.</title>
        <authorList>
            <person name="Nouioui I."/>
        </authorList>
    </citation>
    <scope>NUCLEOTIDE SEQUENCE [LARGE SCALE GENOMIC DNA]</scope>
    <source>
        <strain evidence="3">DSM 41699</strain>
    </source>
</reference>
<proteinExistence type="predicted"/>
<comment type="caution">
    <text evidence="2">The sequence shown here is derived from an EMBL/GenBank/DDBJ whole genome shotgun (WGS) entry which is preliminary data.</text>
</comment>
<dbReference type="Proteomes" id="UP001183809">
    <property type="component" value="Unassembled WGS sequence"/>
</dbReference>
<gene>
    <name evidence="2" type="ORF">RM764_45885</name>
</gene>
<dbReference type="RefSeq" id="WP_311701594.1">
    <property type="nucleotide sequence ID" value="NZ_JAVREY010000179.1"/>
</dbReference>
<feature type="region of interest" description="Disordered" evidence="1">
    <location>
        <begin position="14"/>
        <end position="55"/>
    </location>
</feature>
<organism evidence="2 3">
    <name type="scientific">Streptomyces gibsoniae</name>
    <dbReference type="NCBI Taxonomy" id="3075529"/>
    <lineage>
        <taxon>Bacteria</taxon>
        <taxon>Bacillati</taxon>
        <taxon>Actinomycetota</taxon>
        <taxon>Actinomycetes</taxon>
        <taxon>Kitasatosporales</taxon>
        <taxon>Streptomycetaceae</taxon>
        <taxon>Streptomyces</taxon>
    </lineage>
</organism>
<sequence>MEHHQVAINVVLGASRATGSSSTSATPTAVPSSVTNYARSADDGPCSNLTYGSGG</sequence>
<evidence type="ECO:0000256" key="1">
    <source>
        <dbReference type="SAM" id="MobiDB-lite"/>
    </source>
</evidence>